<evidence type="ECO:0000313" key="1">
    <source>
        <dbReference type="EMBL" id="GFD14109.1"/>
    </source>
</evidence>
<reference evidence="1" key="1">
    <citation type="journal article" date="2019" name="Sci. Rep.">
        <title>Draft genome of Tanacetum cinerariifolium, the natural source of mosquito coil.</title>
        <authorList>
            <person name="Yamashiro T."/>
            <person name="Shiraishi A."/>
            <person name="Satake H."/>
            <person name="Nakayama K."/>
        </authorList>
    </citation>
    <scope>NUCLEOTIDE SEQUENCE</scope>
</reference>
<dbReference type="AlphaFoldDB" id="A0A699TYQ8"/>
<proteinExistence type="predicted"/>
<gene>
    <name evidence="1" type="ORF">Tci_886078</name>
</gene>
<feature type="non-terminal residue" evidence="1">
    <location>
        <position position="1"/>
    </location>
</feature>
<name>A0A699TYQ8_TANCI</name>
<comment type="caution">
    <text evidence="1">The sequence shown here is derived from an EMBL/GenBank/DDBJ whole genome shotgun (WGS) entry which is preliminary data.</text>
</comment>
<dbReference type="EMBL" id="BKCJ011277158">
    <property type="protein sequence ID" value="GFD14109.1"/>
    <property type="molecule type" value="Genomic_DNA"/>
</dbReference>
<sequence>LVQASSDRPLFHRPDTVYAWPPFLNISGSMKPLEDLVVWRSAFGICIDPHGSSSLAFEDSVGHGKSAPQSHLLCFFLAPLGVVDTSLTQVP</sequence>
<accession>A0A699TYQ8</accession>
<organism evidence="1">
    <name type="scientific">Tanacetum cinerariifolium</name>
    <name type="common">Dalmatian daisy</name>
    <name type="synonym">Chrysanthemum cinerariifolium</name>
    <dbReference type="NCBI Taxonomy" id="118510"/>
    <lineage>
        <taxon>Eukaryota</taxon>
        <taxon>Viridiplantae</taxon>
        <taxon>Streptophyta</taxon>
        <taxon>Embryophyta</taxon>
        <taxon>Tracheophyta</taxon>
        <taxon>Spermatophyta</taxon>
        <taxon>Magnoliopsida</taxon>
        <taxon>eudicotyledons</taxon>
        <taxon>Gunneridae</taxon>
        <taxon>Pentapetalae</taxon>
        <taxon>asterids</taxon>
        <taxon>campanulids</taxon>
        <taxon>Asterales</taxon>
        <taxon>Asteraceae</taxon>
        <taxon>Asteroideae</taxon>
        <taxon>Anthemideae</taxon>
        <taxon>Anthemidinae</taxon>
        <taxon>Tanacetum</taxon>
    </lineage>
</organism>
<protein>
    <submittedName>
        <fullName evidence="1">Uncharacterized protein</fullName>
    </submittedName>
</protein>